<dbReference type="GO" id="GO:0003779">
    <property type="term" value="F:actin binding"/>
    <property type="evidence" value="ECO:0007669"/>
    <property type="project" value="UniProtKB-KW"/>
</dbReference>
<dbReference type="PRINTS" id="PR00501">
    <property type="entry name" value="KELCHREPEAT"/>
</dbReference>
<dbReference type="SUPFAM" id="SSF54695">
    <property type="entry name" value="POZ domain"/>
    <property type="match status" value="1"/>
</dbReference>
<dbReference type="InterPro" id="IPR011333">
    <property type="entry name" value="SKP1/BTB/POZ_sf"/>
</dbReference>
<dbReference type="PANTHER" id="PTHR24412:SF172">
    <property type="entry name" value="KELCH-LIKE PROTEIN 10"/>
    <property type="match status" value="1"/>
</dbReference>
<reference evidence="5 6" key="1">
    <citation type="journal article" date="2020" name="Cell">
        <title>Large-Scale Comparative Analyses of Tick Genomes Elucidate Their Genetic Diversity and Vector Capacities.</title>
        <authorList>
            <consortium name="Tick Genome and Microbiome Consortium (TIGMIC)"/>
            <person name="Jia N."/>
            <person name="Wang J."/>
            <person name="Shi W."/>
            <person name="Du L."/>
            <person name="Sun Y."/>
            <person name="Zhan W."/>
            <person name="Jiang J.F."/>
            <person name="Wang Q."/>
            <person name="Zhang B."/>
            <person name="Ji P."/>
            <person name="Bell-Sakyi L."/>
            <person name="Cui X.M."/>
            <person name="Yuan T.T."/>
            <person name="Jiang B.G."/>
            <person name="Yang W.F."/>
            <person name="Lam T.T."/>
            <person name="Chang Q.C."/>
            <person name="Ding S.J."/>
            <person name="Wang X.J."/>
            <person name="Zhu J.G."/>
            <person name="Ruan X.D."/>
            <person name="Zhao L."/>
            <person name="Wei J.T."/>
            <person name="Ye R.Z."/>
            <person name="Que T.C."/>
            <person name="Du C.H."/>
            <person name="Zhou Y.H."/>
            <person name="Cheng J.X."/>
            <person name="Dai P.F."/>
            <person name="Guo W.B."/>
            <person name="Han X.H."/>
            <person name="Huang E.J."/>
            <person name="Li L.F."/>
            <person name="Wei W."/>
            <person name="Gao Y.C."/>
            <person name="Liu J.Z."/>
            <person name="Shao H.Z."/>
            <person name="Wang X."/>
            <person name="Wang C.C."/>
            <person name="Yang T.C."/>
            <person name="Huo Q.B."/>
            <person name="Li W."/>
            <person name="Chen H.Y."/>
            <person name="Chen S.E."/>
            <person name="Zhou L.G."/>
            <person name="Ni X.B."/>
            <person name="Tian J.H."/>
            <person name="Sheng Y."/>
            <person name="Liu T."/>
            <person name="Pan Y.S."/>
            <person name="Xia L.Y."/>
            <person name="Li J."/>
            <person name="Zhao F."/>
            <person name="Cao W.C."/>
        </authorList>
    </citation>
    <scope>NUCLEOTIDE SEQUENCE [LARGE SCALE GENOMIC DNA]</scope>
    <source>
        <strain evidence="5">HaeL-2018</strain>
    </source>
</reference>
<dbReference type="PANTHER" id="PTHR24412">
    <property type="entry name" value="KELCH PROTEIN"/>
    <property type="match status" value="1"/>
</dbReference>
<dbReference type="Proteomes" id="UP000821853">
    <property type="component" value="Chromosome 9"/>
</dbReference>
<dbReference type="OrthoDB" id="191037at2759"/>
<sequence length="721" mass="80399">MKAPGDGIDDRSSCEDNCTAPASARQLLGDGGRQHHFAPGVVARSIPMLRAMRRNHEHCDVTLRTIAGGEFGAHCFVLAARNVVVGGLSSERPELLIDLPTRSRFTSACAFLKWIAGNVEDRRGHLPRLLPLIRMKAPGDGIDARSGSEDNCKAATSARQLFGDVGRQRHFAPGVVARSMPMLRAMRRDHEHCDVTLRTIEGTEFWAHRFVLAARYAGCDAFFSDCDERPGLVGESMPAQQGTVWPPIRDVEVSGISSEMLEILIDLAYQIPIHERVGLHNVREVLDVAEALNIAKVRDYCLQLLGKNLEPENCIGTYQLALSKGYMRLTNDAFLYIIRNFDKVWTSSSQFQSLRPDELRSVLYNDELHARNEWIAGNAEDRGGHLPRLLPLIRFAFCSGADLAKVENDPFVRASEEALGVLTVIKQTLIQEPVDDAYWRTRPALREQRWLRPRVPRDVLFMFGGWTGGATNNLLTYNCRSSRWLLRPNQNTHPRAYHGVAMLDGLIYFVGGFDGHECYHTVVALDVSRHKWISKSNMQVARCYVSVAVLQGYIYAMGGFDGATPAPWRPPGRIYIMGGFTGRDVLDSVECYDPSVDAWSYVRSMSSPRSGLKAVVHDDVIYVLGGFDGAFRLETAERMDARRGHWSDLPSMAFPRSNFVAVLLEGSIYVAGGFDGNTTVSLVERYDIEARQWHRAPDLSITCSAAAGCVYPNIPNARNWL</sequence>
<dbReference type="Gene3D" id="2.120.10.80">
    <property type="entry name" value="Kelch-type beta propeller"/>
    <property type="match status" value="2"/>
</dbReference>
<name>A0A9J6H277_HAELO</name>
<evidence type="ECO:0000313" key="5">
    <source>
        <dbReference type="EMBL" id="KAH9381419.1"/>
    </source>
</evidence>
<keyword evidence="6" id="KW-1185">Reference proteome</keyword>
<proteinExistence type="predicted"/>
<dbReference type="Gene3D" id="1.25.40.420">
    <property type="match status" value="1"/>
</dbReference>
<dbReference type="Gene3D" id="3.30.710.10">
    <property type="entry name" value="Potassium Channel Kv1.1, Chain A"/>
    <property type="match status" value="1"/>
</dbReference>
<evidence type="ECO:0000256" key="1">
    <source>
        <dbReference type="ARBA" id="ARBA00022441"/>
    </source>
</evidence>
<gene>
    <name evidence="5" type="ORF">HPB48_009001</name>
</gene>
<protein>
    <recommendedName>
        <fullName evidence="4">BTB domain-containing protein</fullName>
    </recommendedName>
</protein>
<dbReference type="SMART" id="SM00875">
    <property type="entry name" value="BACK"/>
    <property type="match status" value="1"/>
</dbReference>
<evidence type="ECO:0000256" key="2">
    <source>
        <dbReference type="ARBA" id="ARBA00022737"/>
    </source>
</evidence>
<keyword evidence="1" id="KW-0880">Kelch repeat</keyword>
<dbReference type="AlphaFoldDB" id="A0A9J6H277"/>
<dbReference type="InterPro" id="IPR015915">
    <property type="entry name" value="Kelch-typ_b-propeller"/>
</dbReference>
<dbReference type="Pfam" id="PF07707">
    <property type="entry name" value="BACK"/>
    <property type="match status" value="1"/>
</dbReference>
<dbReference type="VEuPathDB" id="VectorBase:HLOH_055140"/>
<evidence type="ECO:0000313" key="6">
    <source>
        <dbReference type="Proteomes" id="UP000821853"/>
    </source>
</evidence>
<accession>A0A9J6H277</accession>
<keyword evidence="3" id="KW-0009">Actin-binding</keyword>
<dbReference type="InterPro" id="IPR006652">
    <property type="entry name" value="Kelch_1"/>
</dbReference>
<dbReference type="InterPro" id="IPR011043">
    <property type="entry name" value="Gal_Oxase/kelch_b-propeller"/>
</dbReference>
<dbReference type="SMART" id="SM00612">
    <property type="entry name" value="Kelch"/>
    <property type="match status" value="5"/>
</dbReference>
<dbReference type="SMART" id="SM00225">
    <property type="entry name" value="BTB"/>
    <property type="match status" value="1"/>
</dbReference>
<dbReference type="InterPro" id="IPR000210">
    <property type="entry name" value="BTB/POZ_dom"/>
</dbReference>
<feature type="domain" description="BTB" evidence="4">
    <location>
        <begin position="193"/>
        <end position="269"/>
    </location>
</feature>
<dbReference type="SUPFAM" id="SSF50965">
    <property type="entry name" value="Galactose oxidase, central domain"/>
    <property type="match status" value="1"/>
</dbReference>
<dbReference type="Pfam" id="PF01344">
    <property type="entry name" value="Kelch_1"/>
    <property type="match status" value="5"/>
</dbReference>
<dbReference type="EMBL" id="JABSTR010000011">
    <property type="protein sequence ID" value="KAH9381419.1"/>
    <property type="molecule type" value="Genomic_DNA"/>
</dbReference>
<dbReference type="PROSITE" id="PS50097">
    <property type="entry name" value="BTB"/>
    <property type="match status" value="1"/>
</dbReference>
<dbReference type="InterPro" id="IPR011705">
    <property type="entry name" value="BACK"/>
</dbReference>
<keyword evidence="2" id="KW-0677">Repeat</keyword>
<evidence type="ECO:0000256" key="3">
    <source>
        <dbReference type="ARBA" id="ARBA00023203"/>
    </source>
</evidence>
<comment type="caution">
    <text evidence="5">The sequence shown here is derived from an EMBL/GenBank/DDBJ whole genome shotgun (WGS) entry which is preliminary data.</text>
</comment>
<evidence type="ECO:0000259" key="4">
    <source>
        <dbReference type="PROSITE" id="PS50097"/>
    </source>
</evidence>
<organism evidence="5 6">
    <name type="scientific">Haemaphysalis longicornis</name>
    <name type="common">Bush tick</name>
    <dbReference type="NCBI Taxonomy" id="44386"/>
    <lineage>
        <taxon>Eukaryota</taxon>
        <taxon>Metazoa</taxon>
        <taxon>Ecdysozoa</taxon>
        <taxon>Arthropoda</taxon>
        <taxon>Chelicerata</taxon>
        <taxon>Arachnida</taxon>
        <taxon>Acari</taxon>
        <taxon>Parasitiformes</taxon>
        <taxon>Ixodida</taxon>
        <taxon>Ixodoidea</taxon>
        <taxon>Ixodidae</taxon>
        <taxon>Haemaphysalinae</taxon>
        <taxon>Haemaphysalis</taxon>
    </lineage>
</organism>
<dbReference type="Pfam" id="PF00651">
    <property type="entry name" value="BTB"/>
    <property type="match status" value="1"/>
</dbReference>